<evidence type="ECO:0000313" key="2">
    <source>
        <dbReference type="Proteomes" id="UP001148482"/>
    </source>
</evidence>
<accession>A0A9X3I2C3</accession>
<keyword evidence="2" id="KW-1185">Reference proteome</keyword>
<dbReference type="EMBL" id="JAPJDA010000058">
    <property type="protein sequence ID" value="MCX2839886.1"/>
    <property type="molecule type" value="Genomic_DNA"/>
</dbReference>
<evidence type="ECO:0000313" key="1">
    <source>
        <dbReference type="EMBL" id="MCX2839886.1"/>
    </source>
</evidence>
<reference evidence="1" key="1">
    <citation type="submission" date="2022-11" db="EMBL/GenBank/DDBJ databases">
        <title>Salinimicrobium profundisediminis sp. nov., isolated from deep-sea sediment of the Mariana Trench.</title>
        <authorList>
            <person name="Fu H."/>
        </authorList>
    </citation>
    <scope>NUCLEOTIDE SEQUENCE</scope>
    <source>
        <strain evidence="1">MT39</strain>
    </source>
</reference>
<gene>
    <name evidence="1" type="ORF">OQ279_17305</name>
</gene>
<feature type="non-terminal residue" evidence="1">
    <location>
        <position position="60"/>
    </location>
</feature>
<comment type="caution">
    <text evidence="1">The sequence shown here is derived from an EMBL/GenBank/DDBJ whole genome shotgun (WGS) entry which is preliminary data.</text>
</comment>
<name>A0A9X3I2C3_9FLAO</name>
<protein>
    <submittedName>
        <fullName evidence="1">Uncharacterized protein</fullName>
    </submittedName>
</protein>
<dbReference type="Proteomes" id="UP001148482">
    <property type="component" value="Unassembled WGS sequence"/>
</dbReference>
<dbReference type="AlphaFoldDB" id="A0A9X3I2C3"/>
<organism evidence="1 2">
    <name type="scientific">Salinimicrobium profundisediminis</name>
    <dbReference type="NCBI Taxonomy" id="2994553"/>
    <lineage>
        <taxon>Bacteria</taxon>
        <taxon>Pseudomonadati</taxon>
        <taxon>Bacteroidota</taxon>
        <taxon>Flavobacteriia</taxon>
        <taxon>Flavobacteriales</taxon>
        <taxon>Flavobacteriaceae</taxon>
        <taxon>Salinimicrobium</taxon>
    </lineage>
</organism>
<sequence>MMGSVDVQAVLKAWGLVEAMAPGEVSGKKAEYKKDYFKNNESRKRTRKIENYKKPWVNNQ</sequence>
<proteinExistence type="predicted"/>